<sequence>MQQERLMVLEKALSGLPGYRGWMIGKCHFSFGREGKPVEAPEHLQQGCHLDVLRSDQRLVEVEVANPATGDQLRVMLAGAALKGKNGTDRAAPEAAGSQRLDKGLDPGQAIAERQQQAVKAKLHQETGGVLLVTLEEIRAYLHASGDSNPIHRGEAAVVPGFLMVNRILEGYGDCSGASVRFYLPLRCKEPAKLVEQKTGEHSRTVELFTDRGRILQMKLQEKDEGGEQL</sequence>
<gene>
    <name evidence="2" type="ORF">WMO41_14910</name>
</gene>
<keyword evidence="3" id="KW-1185">Reference proteome</keyword>
<dbReference type="EMBL" id="JBBMFJ010000044">
    <property type="protein sequence ID" value="MEQ2564436.1"/>
    <property type="molecule type" value="Genomic_DNA"/>
</dbReference>
<evidence type="ECO:0000256" key="1">
    <source>
        <dbReference type="SAM" id="MobiDB-lite"/>
    </source>
</evidence>
<name>A0ABV1HQU4_9FIRM</name>
<protein>
    <recommendedName>
        <fullName evidence="4">MaoC-like domain-containing protein</fullName>
    </recommendedName>
</protein>
<reference evidence="2 3" key="1">
    <citation type="submission" date="2024-03" db="EMBL/GenBank/DDBJ databases">
        <title>Human intestinal bacterial collection.</title>
        <authorList>
            <person name="Pauvert C."/>
            <person name="Hitch T.C.A."/>
            <person name="Clavel T."/>
        </authorList>
    </citation>
    <scope>NUCLEOTIDE SEQUENCE [LARGE SCALE GENOMIC DNA]</scope>
    <source>
        <strain evidence="2 3">CLA-AP-H27</strain>
    </source>
</reference>
<evidence type="ECO:0000313" key="2">
    <source>
        <dbReference type="EMBL" id="MEQ2564436.1"/>
    </source>
</evidence>
<comment type="caution">
    <text evidence="2">The sequence shown here is derived from an EMBL/GenBank/DDBJ whole genome shotgun (WGS) entry which is preliminary data.</text>
</comment>
<evidence type="ECO:0008006" key="4">
    <source>
        <dbReference type="Google" id="ProtNLM"/>
    </source>
</evidence>
<proteinExistence type="predicted"/>
<accession>A0ABV1HQU4</accession>
<dbReference type="RefSeq" id="WP_349230430.1">
    <property type="nucleotide sequence ID" value="NZ_JBBMFJ010000044.1"/>
</dbReference>
<organism evidence="2 3">
    <name type="scientific">Ventrimonas faecis</name>
    <dbReference type="NCBI Taxonomy" id="3133170"/>
    <lineage>
        <taxon>Bacteria</taxon>
        <taxon>Bacillati</taxon>
        <taxon>Bacillota</taxon>
        <taxon>Clostridia</taxon>
        <taxon>Lachnospirales</taxon>
        <taxon>Lachnospiraceae</taxon>
        <taxon>Ventrimonas</taxon>
    </lineage>
</organism>
<evidence type="ECO:0000313" key="3">
    <source>
        <dbReference type="Proteomes" id="UP001437460"/>
    </source>
</evidence>
<feature type="region of interest" description="Disordered" evidence="1">
    <location>
        <begin position="85"/>
        <end position="104"/>
    </location>
</feature>
<dbReference type="Proteomes" id="UP001437460">
    <property type="component" value="Unassembled WGS sequence"/>
</dbReference>